<organism evidence="1 2">
    <name type="scientific">Aureimonas jatrophae</name>
    <dbReference type="NCBI Taxonomy" id="1166073"/>
    <lineage>
        <taxon>Bacteria</taxon>
        <taxon>Pseudomonadati</taxon>
        <taxon>Pseudomonadota</taxon>
        <taxon>Alphaproteobacteria</taxon>
        <taxon>Hyphomicrobiales</taxon>
        <taxon>Aurantimonadaceae</taxon>
        <taxon>Aureimonas</taxon>
    </lineage>
</organism>
<reference evidence="1 2" key="1">
    <citation type="submission" date="2016-10" db="EMBL/GenBank/DDBJ databases">
        <authorList>
            <person name="de Groot N.N."/>
        </authorList>
    </citation>
    <scope>NUCLEOTIDE SEQUENCE [LARGE SCALE GENOMIC DNA]</scope>
    <source>
        <strain evidence="2">L7-484,KACC 16230,DSM 25025</strain>
    </source>
</reference>
<dbReference type="OrthoDB" id="9798569at2"/>
<evidence type="ECO:0000313" key="2">
    <source>
        <dbReference type="Proteomes" id="UP000198793"/>
    </source>
</evidence>
<dbReference type="Proteomes" id="UP000198793">
    <property type="component" value="Unassembled WGS sequence"/>
</dbReference>
<dbReference type="InterPro" id="IPR014598">
    <property type="entry name" value="UCP035865"/>
</dbReference>
<dbReference type="EMBL" id="FNIT01000006">
    <property type="protein sequence ID" value="SDO45221.1"/>
    <property type="molecule type" value="Genomic_DNA"/>
</dbReference>
<protein>
    <submittedName>
        <fullName evidence="1">Uncharacterized conserved protein, DUF2336 family</fullName>
    </submittedName>
</protein>
<proteinExistence type="predicted"/>
<sequence>MLAQHFVSWCAVAGSAERASGVALLAEAVTQNRFLPAETREAEAALLFALDDPSPRVRATMARIVAGSDRVARQLVLGLAKDTDEIATRVVERSPMLNSGDLVELAQSGSAAIRLAIASRELLLPDVMAALVASGDRDALLELARNDDAPISPDLLRRIGDMFRADGEVRHALLLRTDLPADLRHSLLSALGETLCELSLVQGVLGSERAAQLSQELVEQATAALIDLLEKTDVAAFAEHLRTTQQLTTAVLVRAVCCGRVDLFAAALARLSHLPEARVRSLIVDASEPSFTALVRAAGVPFAVVPLMLSAVRAWKDVSRGDEIDPVDLASTVMDRVVIAFRKQESGRDDLEAVRDLLHRLASETQRFTARKRAERYLAA</sequence>
<keyword evidence="2" id="KW-1185">Reference proteome</keyword>
<evidence type="ECO:0000313" key="1">
    <source>
        <dbReference type="EMBL" id="SDO45221.1"/>
    </source>
</evidence>
<name>A0A1H0JPD1_9HYPH</name>
<dbReference type="RefSeq" id="WP_090674729.1">
    <property type="nucleotide sequence ID" value="NZ_FNIT01000006.1"/>
</dbReference>
<dbReference type="InterPro" id="IPR019285">
    <property type="entry name" value="DUF2336"/>
</dbReference>
<gene>
    <name evidence="1" type="ORF">SAMN05192530_106278</name>
</gene>
<dbReference type="STRING" id="1166073.SAMN05192530_106278"/>
<dbReference type="Pfam" id="PF10098">
    <property type="entry name" value="DUF2336"/>
    <property type="match status" value="1"/>
</dbReference>
<dbReference type="AlphaFoldDB" id="A0A1H0JPD1"/>
<accession>A0A1H0JPD1</accession>
<dbReference type="PIRSF" id="PIRSF035865">
    <property type="entry name" value="UCP035865"/>
    <property type="match status" value="1"/>
</dbReference>